<keyword evidence="9" id="KW-1185">Reference proteome</keyword>
<evidence type="ECO:0000259" key="7">
    <source>
        <dbReference type="PROSITE" id="PS51755"/>
    </source>
</evidence>
<dbReference type="PROSITE" id="PS51755">
    <property type="entry name" value="OMPR_PHOB"/>
    <property type="match status" value="1"/>
</dbReference>
<dbReference type="Proteomes" id="UP000574761">
    <property type="component" value="Unassembled WGS sequence"/>
</dbReference>
<evidence type="ECO:0000256" key="6">
    <source>
        <dbReference type="PROSITE-ProRule" id="PRU01091"/>
    </source>
</evidence>
<dbReference type="SMART" id="SM00862">
    <property type="entry name" value="Trans_reg_C"/>
    <property type="match status" value="1"/>
</dbReference>
<evidence type="ECO:0000256" key="1">
    <source>
        <dbReference type="ARBA" id="ARBA00022553"/>
    </source>
</evidence>
<dbReference type="CDD" id="cd00383">
    <property type="entry name" value="trans_reg_C"/>
    <property type="match status" value="1"/>
</dbReference>
<organism evidence="8 9">
    <name type="scientific">Mycoplana azooxidifex</name>
    <dbReference type="NCBI Taxonomy" id="1636188"/>
    <lineage>
        <taxon>Bacteria</taxon>
        <taxon>Pseudomonadati</taxon>
        <taxon>Pseudomonadota</taxon>
        <taxon>Alphaproteobacteria</taxon>
        <taxon>Hyphomicrobiales</taxon>
        <taxon>Rhizobiaceae</taxon>
        <taxon>Mycoplana</taxon>
    </lineage>
</organism>
<dbReference type="PANTHER" id="PTHR48111">
    <property type="entry name" value="REGULATOR OF RPOS"/>
    <property type="match status" value="1"/>
</dbReference>
<feature type="domain" description="OmpR/PhoB-type" evidence="7">
    <location>
        <begin position="124"/>
        <end position="221"/>
    </location>
</feature>
<dbReference type="EMBL" id="JACIEE010000013">
    <property type="protein sequence ID" value="MBB3979787.1"/>
    <property type="molecule type" value="Genomic_DNA"/>
</dbReference>
<dbReference type="InterPro" id="IPR011006">
    <property type="entry name" value="CheY-like_superfamily"/>
</dbReference>
<evidence type="ECO:0000256" key="3">
    <source>
        <dbReference type="ARBA" id="ARBA00023015"/>
    </source>
</evidence>
<sequence>MSKVLVCVADAQLFLLLRHLLAGEGFDAVLVSKPSEIGSLAELDISALVIAWPGEEGQGPALLSCARLEFPSASVILLSRDGAAVRPGECDLFLQRPFDPASLMGFLRRLAQTQRAIEPGDNPESLLRFADLEMNLAMMSVRRGGNSVHLSALQFRILRRLLQEPAMVCDREELIKSCWPVNADVEPRTVDIHIGHVRRALQARGPDLIRTVRGRGYALQCPENGCVDHPA</sequence>
<evidence type="ECO:0000313" key="9">
    <source>
        <dbReference type="Proteomes" id="UP000574761"/>
    </source>
</evidence>
<dbReference type="SUPFAM" id="SSF52172">
    <property type="entry name" value="CheY-like"/>
    <property type="match status" value="1"/>
</dbReference>
<evidence type="ECO:0000256" key="4">
    <source>
        <dbReference type="ARBA" id="ARBA00023125"/>
    </source>
</evidence>
<evidence type="ECO:0000256" key="2">
    <source>
        <dbReference type="ARBA" id="ARBA00023012"/>
    </source>
</evidence>
<dbReference type="RefSeq" id="WP_183807979.1">
    <property type="nucleotide sequence ID" value="NZ_JACIEE010000013.1"/>
</dbReference>
<keyword evidence="1" id="KW-0597">Phosphoprotein</keyword>
<dbReference type="InterPro" id="IPR016032">
    <property type="entry name" value="Sig_transdc_resp-reg_C-effctor"/>
</dbReference>
<dbReference type="Gene3D" id="1.10.10.10">
    <property type="entry name" value="Winged helix-like DNA-binding domain superfamily/Winged helix DNA-binding domain"/>
    <property type="match status" value="1"/>
</dbReference>
<name>A0A7W6GLV1_9HYPH</name>
<dbReference type="GO" id="GO:0005829">
    <property type="term" value="C:cytosol"/>
    <property type="evidence" value="ECO:0007669"/>
    <property type="project" value="TreeGrafter"/>
</dbReference>
<dbReference type="AlphaFoldDB" id="A0A7W6GLV1"/>
<evidence type="ECO:0000313" key="8">
    <source>
        <dbReference type="EMBL" id="MBB3979787.1"/>
    </source>
</evidence>
<dbReference type="InterPro" id="IPR001867">
    <property type="entry name" value="OmpR/PhoB-type_DNA-bd"/>
</dbReference>
<dbReference type="PANTHER" id="PTHR48111:SF1">
    <property type="entry name" value="TWO-COMPONENT RESPONSE REGULATOR ORR33"/>
    <property type="match status" value="1"/>
</dbReference>
<reference evidence="8 9" key="1">
    <citation type="submission" date="2020-08" db="EMBL/GenBank/DDBJ databases">
        <title>Genomic Encyclopedia of Type Strains, Phase IV (KMG-IV): sequencing the most valuable type-strain genomes for metagenomic binning, comparative biology and taxonomic classification.</title>
        <authorList>
            <person name="Goeker M."/>
        </authorList>
    </citation>
    <scope>NUCLEOTIDE SEQUENCE [LARGE SCALE GENOMIC DNA]</scope>
    <source>
        <strain evidence="8 9">DSM 100211</strain>
    </source>
</reference>
<keyword evidence="5" id="KW-0804">Transcription</keyword>
<dbReference type="GO" id="GO:0000976">
    <property type="term" value="F:transcription cis-regulatory region binding"/>
    <property type="evidence" value="ECO:0007669"/>
    <property type="project" value="TreeGrafter"/>
</dbReference>
<dbReference type="SUPFAM" id="SSF46894">
    <property type="entry name" value="C-terminal effector domain of the bipartite response regulators"/>
    <property type="match status" value="1"/>
</dbReference>
<keyword evidence="2" id="KW-0902">Two-component regulatory system</keyword>
<gene>
    <name evidence="8" type="ORF">GGQ64_005032</name>
</gene>
<dbReference type="InterPro" id="IPR039420">
    <property type="entry name" value="WalR-like"/>
</dbReference>
<keyword evidence="3" id="KW-0805">Transcription regulation</keyword>
<protein>
    <submittedName>
        <fullName evidence="8">Two-component system phosphate regulon response regulator PhoB</fullName>
    </submittedName>
</protein>
<comment type="caution">
    <text evidence="8">The sequence shown here is derived from an EMBL/GenBank/DDBJ whole genome shotgun (WGS) entry which is preliminary data.</text>
</comment>
<feature type="DNA-binding region" description="OmpR/PhoB-type" evidence="6">
    <location>
        <begin position="124"/>
        <end position="221"/>
    </location>
</feature>
<dbReference type="Pfam" id="PF00486">
    <property type="entry name" value="Trans_reg_C"/>
    <property type="match status" value="1"/>
</dbReference>
<dbReference type="GO" id="GO:0006355">
    <property type="term" value="P:regulation of DNA-templated transcription"/>
    <property type="evidence" value="ECO:0007669"/>
    <property type="project" value="InterPro"/>
</dbReference>
<keyword evidence="4 6" id="KW-0238">DNA-binding</keyword>
<dbReference type="InterPro" id="IPR036388">
    <property type="entry name" value="WH-like_DNA-bd_sf"/>
</dbReference>
<evidence type="ECO:0000256" key="5">
    <source>
        <dbReference type="ARBA" id="ARBA00023163"/>
    </source>
</evidence>
<proteinExistence type="predicted"/>
<accession>A0A7W6GLV1</accession>
<dbReference type="GO" id="GO:0032993">
    <property type="term" value="C:protein-DNA complex"/>
    <property type="evidence" value="ECO:0007669"/>
    <property type="project" value="TreeGrafter"/>
</dbReference>
<dbReference type="GO" id="GO:0000156">
    <property type="term" value="F:phosphorelay response regulator activity"/>
    <property type="evidence" value="ECO:0007669"/>
    <property type="project" value="TreeGrafter"/>
</dbReference>